<dbReference type="EMBL" id="CM015718">
    <property type="protein sequence ID" value="KAF3691405.1"/>
    <property type="molecule type" value="Genomic_DNA"/>
</dbReference>
<reference evidence="2 3" key="1">
    <citation type="submission" date="2019-02" db="EMBL/GenBank/DDBJ databases">
        <title>Opniocepnalus argus genome.</title>
        <authorList>
            <person name="Zhou C."/>
            <person name="Xiao S."/>
        </authorList>
    </citation>
    <scope>NUCLEOTIDE SEQUENCE [LARGE SCALE GENOMIC DNA]</scope>
    <source>
        <strain evidence="2">OARG1902GOOAL</strain>
        <tissue evidence="2">Muscle</tissue>
    </source>
</reference>
<feature type="compositionally biased region" description="Basic residues" evidence="1">
    <location>
        <begin position="158"/>
        <end position="171"/>
    </location>
</feature>
<feature type="region of interest" description="Disordered" evidence="1">
    <location>
        <begin position="243"/>
        <end position="271"/>
    </location>
</feature>
<feature type="region of interest" description="Disordered" evidence="1">
    <location>
        <begin position="595"/>
        <end position="623"/>
    </location>
</feature>
<feature type="region of interest" description="Disordered" evidence="1">
    <location>
        <begin position="738"/>
        <end position="759"/>
    </location>
</feature>
<dbReference type="OrthoDB" id="8951118at2759"/>
<dbReference type="AlphaFoldDB" id="A0A6G1PM96"/>
<feature type="compositionally biased region" description="Basic and acidic residues" evidence="1">
    <location>
        <begin position="378"/>
        <end position="403"/>
    </location>
</feature>
<name>A0A6G1PM96_CHAAH</name>
<feature type="region of interest" description="Disordered" evidence="1">
    <location>
        <begin position="773"/>
        <end position="830"/>
    </location>
</feature>
<feature type="compositionally biased region" description="Polar residues" evidence="1">
    <location>
        <begin position="773"/>
        <end position="785"/>
    </location>
</feature>
<accession>A0A6G1PM96</accession>
<organism evidence="2 3">
    <name type="scientific">Channa argus</name>
    <name type="common">Northern snakehead</name>
    <name type="synonym">Ophicephalus argus</name>
    <dbReference type="NCBI Taxonomy" id="215402"/>
    <lineage>
        <taxon>Eukaryota</taxon>
        <taxon>Metazoa</taxon>
        <taxon>Chordata</taxon>
        <taxon>Craniata</taxon>
        <taxon>Vertebrata</taxon>
        <taxon>Euteleostomi</taxon>
        <taxon>Actinopterygii</taxon>
        <taxon>Neopterygii</taxon>
        <taxon>Teleostei</taxon>
        <taxon>Neoteleostei</taxon>
        <taxon>Acanthomorphata</taxon>
        <taxon>Anabantaria</taxon>
        <taxon>Anabantiformes</taxon>
        <taxon>Channoidei</taxon>
        <taxon>Channidae</taxon>
        <taxon>Channa</taxon>
    </lineage>
</organism>
<feature type="compositionally biased region" description="Basic and acidic residues" evidence="1">
    <location>
        <begin position="595"/>
        <end position="610"/>
    </location>
</feature>
<proteinExistence type="predicted"/>
<feature type="region of interest" description="Disordered" evidence="1">
    <location>
        <begin position="353"/>
        <end position="480"/>
    </location>
</feature>
<evidence type="ECO:0000313" key="3">
    <source>
        <dbReference type="Proteomes" id="UP000503349"/>
    </source>
</evidence>
<feature type="compositionally biased region" description="Basic and acidic residues" evidence="1">
    <location>
        <begin position="356"/>
        <end position="368"/>
    </location>
</feature>
<reference evidence="3" key="2">
    <citation type="submission" date="2019-02" db="EMBL/GenBank/DDBJ databases">
        <title>Opniocepnalus argus Var Kimnra genome.</title>
        <authorList>
            <person name="Zhou C."/>
            <person name="Xiao S."/>
        </authorList>
    </citation>
    <scope>NUCLEOTIDE SEQUENCE [LARGE SCALE GENOMIC DNA]</scope>
</reference>
<dbReference type="Proteomes" id="UP000503349">
    <property type="component" value="Chromosome 7"/>
</dbReference>
<feature type="region of interest" description="Disordered" evidence="1">
    <location>
        <begin position="75"/>
        <end position="107"/>
    </location>
</feature>
<feature type="region of interest" description="Disordered" evidence="1">
    <location>
        <begin position="150"/>
        <end position="215"/>
    </location>
</feature>
<feature type="compositionally biased region" description="Polar residues" evidence="1">
    <location>
        <begin position="172"/>
        <end position="214"/>
    </location>
</feature>
<keyword evidence="3" id="KW-1185">Reference proteome</keyword>
<gene>
    <name evidence="2" type="ORF">EXN66_Car007080</name>
</gene>
<protein>
    <submittedName>
        <fullName evidence="2">Protein Jumonji Jumonji/ARID domain-containing protein 2</fullName>
    </submittedName>
</protein>
<sequence>MSTDRPKRNIIKKQYDISDGMPWCEEHLVRKVLLLSLREFRDTHRATHKLSVKHTRAHKHTSKNTILHAPQKAQNLSNKHTQKNTRTTQRVHTAQQKPPNTHTLKNTHSAKKLRISKHMHCHEHTNKGQKATLSQDSHISLNKYTPTQNMQTQSKMCAGKHTHSTHHHQHSVRSSCNPDNTQKLLNTPSPARTLRSHTPTSLNGSVVNGSSRCQSLKPAGPSWSWSLQARPQQHRPLSIYAIKDDPTSKRPRLQAQRKFAQSPPSSPGPPIVMTSARSDHSHNLPVVSCLTRRRPKTEDFLSFLCLRGSTALPSNMAFLPSGREKDPSDRHPTTCLSTNHRTAEGRKMSMFRRTTVQRDSRSLGRRSGDPFCPLTARIETRREREKREEEQQRRREDRRERVKGQLLRPRQLSLQVPMATRLTQQQTSCVRPVPLLKPSTGVGSRRSLRSRTRPSNTCNPRGHPQSRTQESKKKHLSWHSNHQLPRNQHLSLHHQTVSNYYSNPETFSSLQNSGRNLSRTPTQIPLTTGSIVRQLSENPGVLRLSRRRRGLPPDTSPATLDRVPLNNNSSKKCRTLQYNSGDVSLENHCHIGKTPQKDGSCDKDVREDPVSHMGNTSAGHEYGCGRVGEREMLERDSCISEDLQGELNVEKSCLTSVTTLEPPNNRVTLTSTIKKYELSPASEGICRQVREKRFQRNQPTIPKTVTRTTESRTVLRGATARTTITKEKNISVTSTYVHTEPPASHSAKHTAKGTNKDINKCTSPTSTYTICNSQGAGKDSLQGTTEDLKDSASVSSYSSTSKGSAKGLTQTKSATSATKTRTSPRILMKC</sequence>
<evidence type="ECO:0000256" key="1">
    <source>
        <dbReference type="SAM" id="MobiDB-lite"/>
    </source>
</evidence>
<feature type="compositionally biased region" description="Low complexity" evidence="1">
    <location>
        <begin position="791"/>
        <end position="823"/>
    </location>
</feature>
<feature type="region of interest" description="Disordered" evidence="1">
    <location>
        <begin position="547"/>
        <end position="568"/>
    </location>
</feature>
<evidence type="ECO:0000313" key="2">
    <source>
        <dbReference type="EMBL" id="KAF3691405.1"/>
    </source>
</evidence>